<dbReference type="Pfam" id="PF13328">
    <property type="entry name" value="HD_4"/>
    <property type="match status" value="1"/>
</dbReference>
<dbReference type="EMBL" id="CABVIN010000001">
    <property type="protein sequence ID" value="VVO73011.1"/>
    <property type="molecule type" value="Genomic_DNA"/>
</dbReference>
<dbReference type="Gene3D" id="1.10.3210.10">
    <property type="entry name" value="Hypothetical protein af1432"/>
    <property type="match status" value="1"/>
</dbReference>
<sequence length="274" mass="30324">MMVIGSRNNAPTPQHKTHDVYIFSIDLTRPATPLCFEQSIGGGHAEQGGARWLALDELDAWPGDWREHLRKADCAWVAEMIDADPQADQITIVSLVLQRHSAPAEPVGRLKAIGSWLKRNIHVGGRYGVLPSENPMTQTLERAIAIAATAHAGQVDKGGAPYILHPLKVMLRMSTLEERIVAVLHDVVEDCGVSLDDLRKEGFSEEVLSAIESVTKVPGESYEDFVDRAAQNPIGRVVKLADLEENSDLSRIASPSWEDLERIEKYRQVIGRLR</sequence>
<protein>
    <recommendedName>
        <fullName evidence="3">GTP pyrophosphokinase</fullName>
    </recommendedName>
</protein>
<evidence type="ECO:0000313" key="2">
    <source>
        <dbReference type="Proteomes" id="UP000377224"/>
    </source>
</evidence>
<dbReference type="PANTHER" id="PTHR46246:SF1">
    <property type="entry name" value="GUANOSINE-3',5'-BIS(DIPHOSPHATE) 3'-PYROPHOSPHOHYDROLASE MESH1"/>
    <property type="match status" value="1"/>
</dbReference>
<dbReference type="PANTHER" id="PTHR46246">
    <property type="entry name" value="GUANOSINE-3',5'-BIS(DIPHOSPHATE) 3'-PYROPHOSPHOHYDROLASE MESH1"/>
    <property type="match status" value="1"/>
</dbReference>
<dbReference type="Proteomes" id="UP000377224">
    <property type="component" value="Unassembled WGS sequence"/>
</dbReference>
<organism evidence="1 2">
    <name type="scientific">Pseudomonas fluorescens</name>
    <dbReference type="NCBI Taxonomy" id="294"/>
    <lineage>
        <taxon>Bacteria</taxon>
        <taxon>Pseudomonadati</taxon>
        <taxon>Pseudomonadota</taxon>
        <taxon>Gammaproteobacteria</taxon>
        <taxon>Pseudomonadales</taxon>
        <taxon>Pseudomonadaceae</taxon>
        <taxon>Pseudomonas</taxon>
    </lineage>
</organism>
<dbReference type="AlphaFoldDB" id="A0A5E7I8I8"/>
<name>A0A5E7I8I8_PSEFL</name>
<dbReference type="GO" id="GO:0008893">
    <property type="term" value="F:guanosine-3',5'-bis(diphosphate) 3'-diphosphatase activity"/>
    <property type="evidence" value="ECO:0007669"/>
    <property type="project" value="TreeGrafter"/>
</dbReference>
<evidence type="ECO:0008006" key="3">
    <source>
        <dbReference type="Google" id="ProtNLM"/>
    </source>
</evidence>
<reference evidence="1 2" key="1">
    <citation type="submission" date="2019-09" db="EMBL/GenBank/DDBJ databases">
        <authorList>
            <person name="Chandra G."/>
            <person name="Truman W A."/>
        </authorList>
    </citation>
    <scope>NUCLEOTIDE SEQUENCE [LARGE SCALE GENOMIC DNA]</scope>
    <source>
        <strain evidence="1">PS896</strain>
    </source>
</reference>
<proteinExistence type="predicted"/>
<dbReference type="SUPFAM" id="SSF109604">
    <property type="entry name" value="HD-domain/PDEase-like"/>
    <property type="match status" value="1"/>
</dbReference>
<accession>A0A5E7I8I8</accession>
<evidence type="ECO:0000313" key="1">
    <source>
        <dbReference type="EMBL" id="VVO73011.1"/>
    </source>
</evidence>
<dbReference type="InterPro" id="IPR052194">
    <property type="entry name" value="MESH1"/>
</dbReference>
<gene>
    <name evidence="1" type="ORF">PS896_01435</name>
</gene>